<dbReference type="PANTHER" id="PTHR10788">
    <property type="entry name" value="TREHALOSE-6-PHOSPHATE SYNTHASE"/>
    <property type="match status" value="1"/>
</dbReference>
<feature type="active site" description="Proton donor" evidence="4">
    <location>
        <position position="191"/>
    </location>
</feature>
<comment type="similarity">
    <text evidence="3 7">Belongs to the glycosyl hydrolase 47 family.</text>
</comment>
<dbReference type="Gene3D" id="3.40.50.2000">
    <property type="entry name" value="Glycogen Phosphorylase B"/>
    <property type="match status" value="2"/>
</dbReference>
<evidence type="ECO:0000313" key="10">
    <source>
        <dbReference type="EMBL" id="WFC94840.1"/>
    </source>
</evidence>
<feature type="active site" evidence="4">
    <location>
        <position position="511"/>
    </location>
</feature>
<dbReference type="NCBIfam" id="TIGR01484">
    <property type="entry name" value="HAD-SF-IIB"/>
    <property type="match status" value="1"/>
</dbReference>
<evidence type="ECO:0000256" key="7">
    <source>
        <dbReference type="RuleBase" id="RU361193"/>
    </source>
</evidence>
<evidence type="ECO:0000256" key="9">
    <source>
        <dbReference type="SAM" id="Phobius"/>
    </source>
</evidence>
<reference evidence="10" key="1">
    <citation type="submission" date="2023-03" db="EMBL/GenBank/DDBJ databases">
        <title>Mating type loci evolution in Malassezia.</title>
        <authorList>
            <person name="Coelho M.A."/>
        </authorList>
    </citation>
    <scope>NUCLEOTIDE SEQUENCE</scope>
    <source>
        <strain evidence="10">CBS 14135</strain>
    </source>
</reference>
<feature type="region of interest" description="Disordered" evidence="8">
    <location>
        <begin position="843"/>
        <end position="869"/>
    </location>
</feature>
<protein>
    <recommendedName>
        <fullName evidence="7">alpha-1,2-Mannosidase</fullName>
        <ecNumber evidence="7">3.2.1.-</ecNumber>
    </recommendedName>
</protein>
<accession>A0AAF0DVL1</accession>
<dbReference type="Gene3D" id="1.50.10.10">
    <property type="match status" value="1"/>
</dbReference>
<dbReference type="Pfam" id="PF01532">
    <property type="entry name" value="Glyco_hydro_47"/>
    <property type="match status" value="1"/>
</dbReference>
<dbReference type="Gene3D" id="3.40.50.1000">
    <property type="entry name" value="HAD superfamily/HAD-like"/>
    <property type="match status" value="1"/>
</dbReference>
<proteinExistence type="inferred from homology"/>
<keyword evidence="9" id="KW-1133">Transmembrane helix</keyword>
<name>A0AAF0DVL1_9BASI</name>
<feature type="active site" description="Proton donor" evidence="4">
    <location>
        <position position="471"/>
    </location>
</feature>
<keyword evidence="5" id="KW-0106">Calcium</keyword>
<evidence type="ECO:0000256" key="4">
    <source>
        <dbReference type="PIRSR" id="PIRSR601382-1"/>
    </source>
</evidence>
<dbReference type="InterPro" id="IPR001382">
    <property type="entry name" value="Glyco_hydro_47"/>
</dbReference>
<dbReference type="CDD" id="cd03788">
    <property type="entry name" value="GT20_TPS"/>
    <property type="match status" value="1"/>
</dbReference>
<dbReference type="InterPro" id="IPR001830">
    <property type="entry name" value="Glyco_trans_20"/>
</dbReference>
<dbReference type="GO" id="GO:0005829">
    <property type="term" value="C:cytosol"/>
    <property type="evidence" value="ECO:0007669"/>
    <property type="project" value="TreeGrafter"/>
</dbReference>
<dbReference type="GO" id="GO:0005992">
    <property type="term" value="P:trehalose biosynthetic process"/>
    <property type="evidence" value="ECO:0007669"/>
    <property type="project" value="InterPro"/>
</dbReference>
<evidence type="ECO:0000256" key="6">
    <source>
        <dbReference type="PIRSR" id="PIRSR601382-3"/>
    </source>
</evidence>
<dbReference type="InterPro" id="IPR036026">
    <property type="entry name" value="Seven-hairpin_glycosidases"/>
</dbReference>
<dbReference type="GO" id="GO:0005509">
    <property type="term" value="F:calcium ion binding"/>
    <property type="evidence" value="ECO:0007669"/>
    <property type="project" value="InterPro"/>
</dbReference>
<gene>
    <name evidence="10" type="ORF">MBRA1_001477</name>
</gene>
<dbReference type="SUPFAM" id="SSF53756">
    <property type="entry name" value="UDP-Glycosyltransferase/glycogen phosphorylase"/>
    <property type="match status" value="1"/>
</dbReference>
<feature type="active site" evidence="4">
    <location>
        <position position="338"/>
    </location>
</feature>
<dbReference type="PANTHER" id="PTHR10788:SF123">
    <property type="entry name" value="TREHALOSE-PHOSPHATASE"/>
    <property type="match status" value="1"/>
</dbReference>
<comment type="similarity">
    <text evidence="1">In the N-terminal section; belongs to the glycosyltransferase 20 family.</text>
</comment>
<sequence length="1728" mass="192649">MVHQAARPKAAAPTPRTATAWPFRRALLLAGAGVLLAIAAYFAMDEPGADRAASVSSSSASSSAASSAAAAKETLAAEGRTQKVPFRLPPVHAIPDHPVDAADDAKREAVHIAFRQSWAAYERHAWGLDELHPLSRSGSNLLGDNRPLGYTIIDALDMLILLNETEAYERARDWIRDELDWGIEGRLNVFETTIRVLGGLLSATALVRDPPAGALRAPAEDAELFLAKAVELADRLLPAFATPTGIPLREVDLVTGEAFPDTDNYNASSLAEATTVQLEFKYLSHLTDDPKYWRAAERPMQYARAMSAPPTLGILPILMSVETGQFYMTDIRLGSRGDSYYEYLVKQYLQTNRTEEVYREMYEYAFDGIKTGLLALSTRQDPPLVHTVELIPRPGPGGPTWHKVSKQDHLVCFLGGAMMLGAAASLPGALAPPRTARNASRAAIEDWRVGHELTRACVDTYARSRTGLGAEIVFYLPPEVGEPDARDWMVKRARGTEETPPIDARNILRPETVESLYIAYQLTGDELYRTWGWSIFEAFVRHGQVDGGRGGYAGIDDVDAEHPKQLDRMETFWLSETLKYLYLLFSPRHTVPLDAWVFNTEAHPLPGPAPAPLHMTAGCPQPGVCAEPVMSNEAAEHPCIPGERPDGVPCTPMLEGPSGPMAGCDEQPRRTFPTLHELQDAVHRLERELRIDRADSPLSGRIIHVAHKMPFVLQSMAEVEHHERLAAQTAAVDRVAQLAEAARARRAEREARAAEQAAAEEQRALQWQYAAAIPPATHHSRRSSFWGQRSRRASGAASGAFAGMRSAFLDNIDLEMKLMENQERSRRRAGRRAWMMTEVVDDTSEASEDDRFSPIGSRRNSRYTRTSNSSVDIELPSWMPQESGISDQASPVTPPEATVPTRPPWYLSLTSVNAAINSGVYALCATHAQTYIACPENVLFAAQAHNDTRTDVSQATDDERREMEQVLASLEDRAAWTLHEGGLRMGPVAEEVAAPPRHGIKYVPVWLDYRTRRAHYEGYCKSTLWPLFHYLLWRDDADRSRWDQYSWEAYVQVNEAFAERVAAEYRPGDIVWVHDYHLLLVPELVRKRVPEAHIGLFVHSSFPSSEFFRCLPQRRNLIDGMLGADLCVFQSRPYARHFISSCVRISGFEVQGSSVESYNGRVTHVSYSPIGIHVARVEHDSRGPGVAPKMAQLQELYADKHVLVGCDKLDVVRGVIQKLQAFYELLLHFPAWREKVVLIQVTIPAMNSSAKLEREVSELVSLINGDFGSLSFTPVQHYHQLIDRDEYYALLSVADLALVTSVRDGMNTMSMEYVVCQHHHKRGALILSEFTGTAGRLPAAIQVNPWDIRGVANAIDHGLRLSEAERVERDRKCYDAVVSQTSHTWALSLVQQMLLRLRHRYSAHATPVFDRAAMLCKYRPARKRLFLLDYDGTLTPIVKDPERAVPSQRLIDALRVLSEDPRNVLYIISGRDEAFLRKHFDQLPAIGLSAEHGSYFKEHGTGKKWQNLSAELDMSWKTDVLNVFRYYTDRTIGSMIEEKKSSIVWHYRNADPDFGSFQAKDCQSLLDNILSQNELEVEVVVGKKNVEVRPLAINKGEIVHRILYGNPETEFVFCAGDDKTDEDMFRFLSGLSTDVSEDGHGSADEDAPTLDNIVVDPPTPLNRATASRSEGPRKIRLHRDQIFTMTVGAASKRTLADWHVGDVEDVIGALAAMADADTKSAPRQEAGT</sequence>
<dbReference type="GO" id="GO:0036503">
    <property type="term" value="P:ERAD pathway"/>
    <property type="evidence" value="ECO:0007669"/>
    <property type="project" value="UniProtKB-ARBA"/>
</dbReference>
<evidence type="ECO:0000256" key="1">
    <source>
        <dbReference type="ARBA" id="ARBA00005409"/>
    </source>
</evidence>
<dbReference type="InterPro" id="IPR012341">
    <property type="entry name" value="6hp_glycosidase-like_sf"/>
</dbReference>
<dbReference type="Pfam" id="PF02358">
    <property type="entry name" value="Trehalose_PPase"/>
    <property type="match status" value="1"/>
</dbReference>
<keyword evidence="6" id="KW-1015">Disulfide bond</keyword>
<keyword evidence="9" id="KW-0812">Transmembrane</keyword>
<dbReference type="CDD" id="cd01627">
    <property type="entry name" value="HAD_TPP"/>
    <property type="match status" value="1"/>
</dbReference>
<dbReference type="NCBIfam" id="TIGR00685">
    <property type="entry name" value="T6PP"/>
    <property type="match status" value="1"/>
</dbReference>
<dbReference type="GO" id="GO:0004805">
    <property type="term" value="F:trehalose-phosphatase activity"/>
    <property type="evidence" value="ECO:0007669"/>
    <property type="project" value="TreeGrafter"/>
</dbReference>
<dbReference type="GO" id="GO:0016020">
    <property type="term" value="C:membrane"/>
    <property type="evidence" value="ECO:0007669"/>
    <property type="project" value="InterPro"/>
</dbReference>
<dbReference type="Pfam" id="PF00982">
    <property type="entry name" value="Glyco_transf_20"/>
    <property type="match status" value="1"/>
</dbReference>
<dbReference type="GO" id="GO:0005946">
    <property type="term" value="C:alpha,alpha-trehalose-phosphate synthase complex (UDP-forming)"/>
    <property type="evidence" value="ECO:0007669"/>
    <property type="project" value="TreeGrafter"/>
</dbReference>
<evidence type="ECO:0000256" key="2">
    <source>
        <dbReference type="ARBA" id="ARBA00006330"/>
    </source>
</evidence>
<dbReference type="SUPFAM" id="SSF48225">
    <property type="entry name" value="Seven-hairpin glycosidases"/>
    <property type="match status" value="1"/>
</dbReference>
<dbReference type="FunFam" id="3.30.70.1020:FF:000002">
    <property type="entry name" value="Trehalose-6-phosphate synthase 2"/>
    <property type="match status" value="1"/>
</dbReference>
<dbReference type="EC" id="3.2.1.-" evidence="7"/>
<evidence type="ECO:0000256" key="8">
    <source>
        <dbReference type="SAM" id="MobiDB-lite"/>
    </source>
</evidence>
<keyword evidence="9" id="KW-0472">Membrane</keyword>
<feature type="region of interest" description="Disordered" evidence="8">
    <location>
        <begin position="1635"/>
        <end position="1672"/>
    </location>
</feature>
<dbReference type="Gene3D" id="3.30.70.1020">
    <property type="entry name" value="Trehalose-6-phosphate phosphatase related protein, domain 2"/>
    <property type="match status" value="1"/>
</dbReference>
<keyword evidence="5" id="KW-0479">Metal-binding</keyword>
<evidence type="ECO:0000256" key="3">
    <source>
        <dbReference type="ARBA" id="ARBA00007658"/>
    </source>
</evidence>
<dbReference type="SUPFAM" id="SSF56784">
    <property type="entry name" value="HAD-like"/>
    <property type="match status" value="1"/>
</dbReference>
<dbReference type="PRINTS" id="PR00747">
    <property type="entry name" value="GLYHDRLASE47"/>
</dbReference>
<dbReference type="InterPro" id="IPR003337">
    <property type="entry name" value="Trehalose_PPase"/>
</dbReference>
<feature type="binding site" evidence="5">
    <location>
        <position position="600"/>
    </location>
    <ligand>
        <name>Ca(2+)</name>
        <dbReference type="ChEBI" id="CHEBI:29108"/>
    </ligand>
</feature>
<feature type="disulfide bond" evidence="6">
    <location>
        <begin position="412"/>
        <end position="457"/>
    </location>
</feature>
<dbReference type="GO" id="GO:0003825">
    <property type="term" value="F:alpha,alpha-trehalose-phosphate synthase (UDP-forming) activity"/>
    <property type="evidence" value="ECO:0007669"/>
    <property type="project" value="TreeGrafter"/>
</dbReference>
<dbReference type="FunFam" id="3.40.50.2000:FF:000036">
    <property type="entry name" value="Alpha,alpha-trehalose-phosphate synthase subunit Tps2"/>
    <property type="match status" value="1"/>
</dbReference>
<comment type="cofactor">
    <cofactor evidence="5">
        <name>Ca(2+)</name>
        <dbReference type="ChEBI" id="CHEBI:29108"/>
    </cofactor>
</comment>
<feature type="transmembrane region" description="Helical" evidence="9">
    <location>
        <begin position="26"/>
        <end position="44"/>
    </location>
</feature>
<dbReference type="InterPro" id="IPR006379">
    <property type="entry name" value="HAD-SF_hydro_IIB"/>
</dbReference>
<dbReference type="InterPro" id="IPR023214">
    <property type="entry name" value="HAD_sf"/>
</dbReference>
<dbReference type="EMBL" id="CP119952">
    <property type="protein sequence ID" value="WFC94840.1"/>
    <property type="molecule type" value="Genomic_DNA"/>
</dbReference>
<organism evidence="10 11">
    <name type="scientific">Malassezia brasiliensis</name>
    <dbReference type="NCBI Taxonomy" id="1821822"/>
    <lineage>
        <taxon>Eukaryota</taxon>
        <taxon>Fungi</taxon>
        <taxon>Dikarya</taxon>
        <taxon>Basidiomycota</taxon>
        <taxon>Ustilaginomycotina</taxon>
        <taxon>Malasseziomycetes</taxon>
        <taxon>Malasseziales</taxon>
        <taxon>Malasseziaceae</taxon>
        <taxon>Malassezia</taxon>
    </lineage>
</organism>
<dbReference type="InterPro" id="IPR036412">
    <property type="entry name" value="HAD-like_sf"/>
</dbReference>
<keyword evidence="7" id="KW-0378">Hydrolase</keyword>
<comment type="similarity">
    <text evidence="2">In the C-terminal section; belongs to the trehalose phosphatase family.</text>
</comment>
<keyword evidence="7" id="KW-0326">Glycosidase</keyword>
<evidence type="ECO:0000313" key="11">
    <source>
        <dbReference type="Proteomes" id="UP001216638"/>
    </source>
</evidence>
<evidence type="ECO:0000256" key="5">
    <source>
        <dbReference type="PIRSR" id="PIRSR601382-2"/>
    </source>
</evidence>
<keyword evidence="11" id="KW-1185">Reference proteome</keyword>
<dbReference type="GO" id="GO:0004571">
    <property type="term" value="F:mannosyl-oligosaccharide 1,2-alpha-mannosidase activity"/>
    <property type="evidence" value="ECO:0007669"/>
    <property type="project" value="InterPro"/>
</dbReference>
<dbReference type="Proteomes" id="UP001216638">
    <property type="component" value="Chromosome 2"/>
</dbReference>